<dbReference type="GO" id="GO:0016740">
    <property type="term" value="F:transferase activity"/>
    <property type="evidence" value="ECO:0007669"/>
    <property type="project" value="UniProtKB-KW"/>
</dbReference>
<dbReference type="Pfam" id="PF17171">
    <property type="entry name" value="GST_C_6"/>
    <property type="match status" value="1"/>
</dbReference>
<feature type="domain" description="GST N-terminal" evidence="1">
    <location>
        <begin position="1"/>
        <end position="78"/>
    </location>
</feature>
<dbReference type="Gene3D" id="3.40.30.10">
    <property type="entry name" value="Glutaredoxin"/>
    <property type="match status" value="1"/>
</dbReference>
<dbReference type="PROSITE" id="PS50404">
    <property type="entry name" value="GST_NTER"/>
    <property type="match status" value="1"/>
</dbReference>
<accession>A0A6M2BXI8</accession>
<dbReference type="InterPro" id="IPR026928">
    <property type="entry name" value="FAX/IsoI-like"/>
</dbReference>
<dbReference type="SFLD" id="SFLDS00019">
    <property type="entry name" value="Glutathione_Transferase_(cytos"/>
    <property type="match status" value="1"/>
</dbReference>
<dbReference type="InterPro" id="IPR010987">
    <property type="entry name" value="Glutathione-S-Trfase_C-like"/>
</dbReference>
<dbReference type="InterPro" id="IPR036282">
    <property type="entry name" value="Glutathione-S-Trfase_C_sf"/>
</dbReference>
<reference evidence="3 4" key="1">
    <citation type="journal article" date="2014" name="Int. J. Syst. Evol. Microbiol.">
        <title>Solimonas terrae sp. nov., isolated from soil.</title>
        <authorList>
            <person name="Kim S.J."/>
            <person name="Moon J.Y."/>
            <person name="Weon H.Y."/>
            <person name="Ahn J.H."/>
            <person name="Chen W.M."/>
            <person name="Kwon S.W."/>
        </authorList>
    </citation>
    <scope>NUCLEOTIDE SEQUENCE [LARGE SCALE GENOMIC DNA]</scope>
    <source>
        <strain evidence="3 4">KIS83-12</strain>
    </source>
</reference>
<dbReference type="EMBL" id="JAAMOW010000009">
    <property type="protein sequence ID" value="NGY06557.1"/>
    <property type="molecule type" value="Genomic_DNA"/>
</dbReference>
<feature type="domain" description="GST C-terminal" evidence="2">
    <location>
        <begin position="83"/>
        <end position="242"/>
    </location>
</feature>
<dbReference type="InterPro" id="IPR050931">
    <property type="entry name" value="Mito_Protein_Transport_Metaxin"/>
</dbReference>
<organism evidence="3 4">
    <name type="scientific">Solimonas terrae</name>
    <dbReference type="NCBI Taxonomy" id="1396819"/>
    <lineage>
        <taxon>Bacteria</taxon>
        <taxon>Pseudomonadati</taxon>
        <taxon>Pseudomonadota</taxon>
        <taxon>Gammaproteobacteria</taxon>
        <taxon>Nevskiales</taxon>
        <taxon>Nevskiaceae</taxon>
        <taxon>Solimonas</taxon>
    </lineage>
</organism>
<dbReference type="SFLD" id="SFLDG01200">
    <property type="entry name" value="SUF1.1"/>
    <property type="match status" value="1"/>
</dbReference>
<dbReference type="InterPro" id="IPR036249">
    <property type="entry name" value="Thioredoxin-like_sf"/>
</dbReference>
<evidence type="ECO:0000259" key="2">
    <source>
        <dbReference type="PROSITE" id="PS50405"/>
    </source>
</evidence>
<evidence type="ECO:0000259" key="1">
    <source>
        <dbReference type="PROSITE" id="PS50404"/>
    </source>
</evidence>
<dbReference type="Gene3D" id="1.20.1050.10">
    <property type="match status" value="2"/>
</dbReference>
<dbReference type="InterPro" id="IPR040079">
    <property type="entry name" value="Glutathione_S-Trfase"/>
</dbReference>
<name>A0A6M2BXI8_9GAMM</name>
<dbReference type="InterPro" id="IPR004045">
    <property type="entry name" value="Glutathione_S-Trfase_N"/>
</dbReference>
<evidence type="ECO:0000313" key="4">
    <source>
        <dbReference type="Proteomes" id="UP000472676"/>
    </source>
</evidence>
<dbReference type="InterPro" id="IPR012336">
    <property type="entry name" value="Thioredoxin-like_fold"/>
</dbReference>
<dbReference type="SUPFAM" id="SSF47616">
    <property type="entry name" value="GST C-terminal domain-like"/>
    <property type="match status" value="1"/>
</dbReference>
<dbReference type="PANTHER" id="PTHR12289:SF41">
    <property type="entry name" value="FAILED AXON CONNECTIONS-RELATED"/>
    <property type="match status" value="1"/>
</dbReference>
<dbReference type="GO" id="GO:0005737">
    <property type="term" value="C:cytoplasm"/>
    <property type="evidence" value="ECO:0007669"/>
    <property type="project" value="TreeGrafter"/>
</dbReference>
<dbReference type="SFLD" id="SFLDG01180">
    <property type="entry name" value="SUF1"/>
    <property type="match status" value="1"/>
</dbReference>
<dbReference type="SUPFAM" id="SSF52833">
    <property type="entry name" value="Thioredoxin-like"/>
    <property type="match status" value="1"/>
</dbReference>
<keyword evidence="3" id="KW-0808">Transferase</keyword>
<protein>
    <submittedName>
        <fullName evidence="3">Glutathione S-transferase family protein</fullName>
    </submittedName>
</protein>
<dbReference type="RefSeq" id="WP_166260321.1">
    <property type="nucleotide sequence ID" value="NZ_JAAMOW010000009.1"/>
</dbReference>
<sequence>MRIELHQFSSPKGWPNLSPFCMKAETWLRLAGFDYTIVPQAIPNGPLGKLPAVRDGDEIIADSHNIIERLAARYGRDLDAGLDARQRAVARAFERLINEHLYWALVYFRWVDAPGWAQMRKLMFARAPAPLRLIAPLVASRGVRAQLKGHGLGRHSRDEILRRAGQDVQALADWLDAQPYFMGERPTVLDASAYAFLANMHDSPVTTPLKAVVAAHPNLVAYCARMQARCFGADRPTPSNRT</sequence>
<dbReference type="CDD" id="cd03193">
    <property type="entry name" value="GST_C_Metaxin"/>
    <property type="match status" value="1"/>
</dbReference>
<dbReference type="PROSITE" id="PS50405">
    <property type="entry name" value="GST_CTER"/>
    <property type="match status" value="1"/>
</dbReference>
<dbReference type="PANTHER" id="PTHR12289">
    <property type="entry name" value="METAXIN RELATED"/>
    <property type="match status" value="1"/>
</dbReference>
<proteinExistence type="predicted"/>
<dbReference type="InterPro" id="IPR033468">
    <property type="entry name" value="Metaxin_GST"/>
</dbReference>
<comment type="caution">
    <text evidence="3">The sequence shown here is derived from an EMBL/GenBank/DDBJ whole genome shotgun (WGS) entry which is preliminary data.</text>
</comment>
<evidence type="ECO:0000313" key="3">
    <source>
        <dbReference type="EMBL" id="NGY06557.1"/>
    </source>
</evidence>
<dbReference type="Pfam" id="PF17172">
    <property type="entry name" value="GST_N_4"/>
    <property type="match status" value="1"/>
</dbReference>
<keyword evidence="4" id="KW-1185">Reference proteome</keyword>
<dbReference type="AlphaFoldDB" id="A0A6M2BXI8"/>
<gene>
    <name evidence="3" type="ORF">G7Y85_17415</name>
</gene>
<dbReference type="Proteomes" id="UP000472676">
    <property type="component" value="Unassembled WGS sequence"/>
</dbReference>